<evidence type="ECO:0000256" key="1">
    <source>
        <dbReference type="ARBA" id="ARBA00022448"/>
    </source>
</evidence>
<accession>A0A9J6ZB21</accession>
<dbReference type="PANTHER" id="PTHR30469:SF33">
    <property type="entry name" value="SLR1207 PROTEIN"/>
    <property type="match status" value="1"/>
</dbReference>
<dbReference type="InterPro" id="IPR058625">
    <property type="entry name" value="MdtA-like_BSH"/>
</dbReference>
<dbReference type="Gene3D" id="2.40.420.20">
    <property type="match status" value="1"/>
</dbReference>
<dbReference type="AlphaFoldDB" id="A0A9J6ZB21"/>
<dbReference type="SUPFAM" id="SSF111369">
    <property type="entry name" value="HlyD-like secretion proteins"/>
    <property type="match status" value="1"/>
</dbReference>
<dbReference type="Gene3D" id="2.40.50.100">
    <property type="match status" value="1"/>
</dbReference>
<protein>
    <submittedName>
        <fullName evidence="4">Biotin/lipoyl-binding protein</fullName>
    </submittedName>
</protein>
<feature type="domain" description="Multidrug resistance protein MdtA-like C-terminal permuted SH3" evidence="3">
    <location>
        <begin position="298"/>
        <end position="353"/>
    </location>
</feature>
<keyword evidence="1" id="KW-0813">Transport</keyword>
<evidence type="ECO:0000313" key="5">
    <source>
        <dbReference type="Proteomes" id="UP001056756"/>
    </source>
</evidence>
<dbReference type="GO" id="GO:1990281">
    <property type="term" value="C:efflux pump complex"/>
    <property type="evidence" value="ECO:0007669"/>
    <property type="project" value="TreeGrafter"/>
</dbReference>
<sequence length="355" mass="38426">MFMKWWMANLSRKASILMIILALLLSGCSLLPNEKEEEVLPDIIPPKISQKPEHTVATKTLESTVTLIGKIISLEEETMYFTKGDLNVKDVYVKSGDTVTAGQVIAELDVSELEKTLRLDKLAFQRDELAMKELLRSRDEMDQAEYESQRIAFEEKRQKLADAEVEIAKGVITAPFSGTIVSLTAKKGDLVKAYAPIAIVANTTLLVPGAKLTKTEQEKVAIGMEATVSISNGGSITGKIKQLPNKTTESPGGEGSGGAAAAIDRIEDYMIVQIDKLPEGAARGLTASIKVITSRTENAIVIPPSTLRSIGSRTYVQVIDEKGQKSEVDVEVGQQTATDVEILQGLTPGQKVVGR</sequence>
<evidence type="ECO:0000259" key="2">
    <source>
        <dbReference type="Pfam" id="PF25917"/>
    </source>
</evidence>
<proteinExistence type="predicted"/>
<evidence type="ECO:0000259" key="3">
    <source>
        <dbReference type="Pfam" id="PF25967"/>
    </source>
</evidence>
<organism evidence="4 5">
    <name type="scientific">Candidatus Pristimantibacillus lignocellulolyticus</name>
    <dbReference type="NCBI Taxonomy" id="2994561"/>
    <lineage>
        <taxon>Bacteria</taxon>
        <taxon>Bacillati</taxon>
        <taxon>Bacillota</taxon>
        <taxon>Bacilli</taxon>
        <taxon>Bacillales</taxon>
        <taxon>Paenibacillaceae</taxon>
        <taxon>Candidatus Pristimantibacillus</taxon>
    </lineage>
</organism>
<dbReference type="Pfam" id="PF25967">
    <property type="entry name" value="RND-MFP_C"/>
    <property type="match status" value="1"/>
</dbReference>
<evidence type="ECO:0000313" key="4">
    <source>
        <dbReference type="EMBL" id="URN93212.1"/>
    </source>
</evidence>
<dbReference type="PROSITE" id="PS51257">
    <property type="entry name" value="PROKAR_LIPOPROTEIN"/>
    <property type="match status" value="1"/>
</dbReference>
<dbReference type="GO" id="GO:0015562">
    <property type="term" value="F:efflux transmembrane transporter activity"/>
    <property type="evidence" value="ECO:0007669"/>
    <property type="project" value="TreeGrafter"/>
</dbReference>
<feature type="domain" description="Multidrug resistance protein MdtA-like barrel-sandwich hybrid" evidence="2">
    <location>
        <begin position="89"/>
        <end position="200"/>
    </location>
</feature>
<dbReference type="InterPro" id="IPR058627">
    <property type="entry name" value="MdtA-like_C"/>
</dbReference>
<dbReference type="Proteomes" id="UP001056756">
    <property type="component" value="Chromosome"/>
</dbReference>
<name>A0A9J6ZB21_9BACL</name>
<gene>
    <name evidence="4" type="ORF">NAG76_15385</name>
</gene>
<dbReference type="Pfam" id="PF25917">
    <property type="entry name" value="BSH_RND"/>
    <property type="match status" value="1"/>
</dbReference>
<dbReference type="KEGG" id="plig:NAG76_15385"/>
<dbReference type="PANTHER" id="PTHR30469">
    <property type="entry name" value="MULTIDRUG RESISTANCE PROTEIN MDTA"/>
    <property type="match status" value="1"/>
</dbReference>
<dbReference type="EMBL" id="CP097899">
    <property type="protein sequence ID" value="URN93212.1"/>
    <property type="molecule type" value="Genomic_DNA"/>
</dbReference>
<reference evidence="4" key="1">
    <citation type="submission" date="2022-05" db="EMBL/GenBank/DDBJ databases">
        <title>Novel bacterial taxa in a minimal lignocellulolytic consortium and its capacity to transform plastics disclosed by genome-resolved metagenomics.</title>
        <authorList>
            <person name="Rodriguez C.A.D."/>
            <person name="Diaz-Garcia L."/>
            <person name="Herrera K."/>
            <person name="Tarazona N.A."/>
            <person name="Sproer C."/>
            <person name="Overmann J."/>
            <person name="Jimenez D.J."/>
        </authorList>
    </citation>
    <scope>NUCLEOTIDE SEQUENCE</scope>
    <source>
        <strain evidence="4">MAG5</strain>
    </source>
</reference>